<dbReference type="Proteomes" id="UP001165960">
    <property type="component" value="Unassembled WGS sequence"/>
</dbReference>
<protein>
    <submittedName>
        <fullName evidence="1">Uncharacterized protein</fullName>
    </submittedName>
</protein>
<reference evidence="1" key="1">
    <citation type="submission" date="2022-04" db="EMBL/GenBank/DDBJ databases">
        <title>Genome of the entomopathogenic fungus Entomophthora muscae.</title>
        <authorList>
            <person name="Elya C."/>
            <person name="Lovett B.R."/>
            <person name="Lee E."/>
            <person name="Macias A.M."/>
            <person name="Hajek A.E."/>
            <person name="De Bivort B.L."/>
            <person name="Kasson M.T."/>
            <person name="De Fine Licht H.H."/>
            <person name="Stajich J.E."/>
        </authorList>
    </citation>
    <scope>NUCLEOTIDE SEQUENCE</scope>
    <source>
        <strain evidence="1">Berkeley</strain>
    </source>
</reference>
<comment type="caution">
    <text evidence="1">The sequence shown here is derived from an EMBL/GenBank/DDBJ whole genome shotgun (WGS) entry which is preliminary data.</text>
</comment>
<keyword evidence="2" id="KW-1185">Reference proteome</keyword>
<evidence type="ECO:0000313" key="1">
    <source>
        <dbReference type="EMBL" id="KAJ9078097.1"/>
    </source>
</evidence>
<sequence length="64" mass="7133">MLLARNISILIFSGDDDFISNPASLLKIHAELARNLSPKSTSLPKQSHPYSRQQNTPVLGARFR</sequence>
<accession>A0ACC2TU09</accession>
<evidence type="ECO:0000313" key="2">
    <source>
        <dbReference type="Proteomes" id="UP001165960"/>
    </source>
</evidence>
<gene>
    <name evidence="1" type="ORF">DSO57_1010469</name>
</gene>
<dbReference type="EMBL" id="QTSX02002164">
    <property type="protein sequence ID" value="KAJ9078097.1"/>
    <property type="molecule type" value="Genomic_DNA"/>
</dbReference>
<organism evidence="1 2">
    <name type="scientific">Entomophthora muscae</name>
    <dbReference type="NCBI Taxonomy" id="34485"/>
    <lineage>
        <taxon>Eukaryota</taxon>
        <taxon>Fungi</taxon>
        <taxon>Fungi incertae sedis</taxon>
        <taxon>Zoopagomycota</taxon>
        <taxon>Entomophthoromycotina</taxon>
        <taxon>Entomophthoromycetes</taxon>
        <taxon>Entomophthorales</taxon>
        <taxon>Entomophthoraceae</taxon>
        <taxon>Entomophthora</taxon>
    </lineage>
</organism>
<name>A0ACC2TU09_9FUNG</name>
<proteinExistence type="predicted"/>